<dbReference type="AlphaFoldDB" id="A0AAD8KE32"/>
<dbReference type="EMBL" id="JAUHHV010000006">
    <property type="protein sequence ID" value="KAK1420984.1"/>
    <property type="molecule type" value="Genomic_DNA"/>
</dbReference>
<evidence type="ECO:0000313" key="2">
    <source>
        <dbReference type="Proteomes" id="UP001229421"/>
    </source>
</evidence>
<dbReference type="Proteomes" id="UP001229421">
    <property type="component" value="Unassembled WGS sequence"/>
</dbReference>
<protein>
    <submittedName>
        <fullName evidence="1">Uncharacterized protein</fullName>
    </submittedName>
</protein>
<evidence type="ECO:0000313" key="1">
    <source>
        <dbReference type="EMBL" id="KAK1420984.1"/>
    </source>
</evidence>
<organism evidence="1 2">
    <name type="scientific">Tagetes erecta</name>
    <name type="common">African marigold</name>
    <dbReference type="NCBI Taxonomy" id="13708"/>
    <lineage>
        <taxon>Eukaryota</taxon>
        <taxon>Viridiplantae</taxon>
        <taxon>Streptophyta</taxon>
        <taxon>Embryophyta</taxon>
        <taxon>Tracheophyta</taxon>
        <taxon>Spermatophyta</taxon>
        <taxon>Magnoliopsida</taxon>
        <taxon>eudicotyledons</taxon>
        <taxon>Gunneridae</taxon>
        <taxon>Pentapetalae</taxon>
        <taxon>asterids</taxon>
        <taxon>campanulids</taxon>
        <taxon>Asterales</taxon>
        <taxon>Asteraceae</taxon>
        <taxon>Asteroideae</taxon>
        <taxon>Heliantheae alliance</taxon>
        <taxon>Tageteae</taxon>
        <taxon>Tagetes</taxon>
    </lineage>
</organism>
<gene>
    <name evidence="1" type="ORF">QVD17_22998</name>
</gene>
<comment type="caution">
    <text evidence="1">The sequence shown here is derived from an EMBL/GenBank/DDBJ whole genome shotgun (WGS) entry which is preliminary data.</text>
</comment>
<reference evidence="1" key="1">
    <citation type="journal article" date="2023" name="bioRxiv">
        <title>Improved chromosome-level genome assembly for marigold (Tagetes erecta).</title>
        <authorList>
            <person name="Jiang F."/>
            <person name="Yuan L."/>
            <person name="Wang S."/>
            <person name="Wang H."/>
            <person name="Xu D."/>
            <person name="Wang A."/>
            <person name="Fan W."/>
        </authorList>
    </citation>
    <scope>NUCLEOTIDE SEQUENCE</scope>
    <source>
        <strain evidence="1">WSJ</strain>
        <tissue evidence="1">Leaf</tissue>
    </source>
</reference>
<keyword evidence="2" id="KW-1185">Reference proteome</keyword>
<proteinExistence type="predicted"/>
<sequence>MHSLILMVAPFGPSSPLKTFRIIILKFYFFSFKLGFEWKKQLQGPICVLKANIEDQDSVFEPAIGDDG</sequence>
<accession>A0AAD8KE32</accession>
<name>A0AAD8KE32_TARER</name>